<dbReference type="Pfam" id="PF03140">
    <property type="entry name" value="DUF247"/>
    <property type="match status" value="1"/>
</dbReference>
<dbReference type="InterPro" id="IPR004158">
    <property type="entry name" value="DUF247_pln"/>
</dbReference>
<dbReference type="PANTHER" id="PTHR31549">
    <property type="entry name" value="PROTEIN, PUTATIVE (DUF247)-RELATED-RELATED"/>
    <property type="match status" value="1"/>
</dbReference>
<gene>
    <name evidence="2" type="ORF">F0562_015506</name>
</gene>
<feature type="transmembrane region" description="Helical" evidence="1">
    <location>
        <begin position="457"/>
        <end position="478"/>
    </location>
</feature>
<dbReference type="OrthoDB" id="1849062at2759"/>
<proteinExistence type="predicted"/>
<dbReference type="AlphaFoldDB" id="A0A5J4ZKK9"/>
<keyword evidence="1" id="KW-1133">Transmembrane helix</keyword>
<dbReference type="PANTHER" id="PTHR31549:SF149">
    <property type="entry name" value="ISOPRENOID SYNTHASE DOMAIN-CONTAINING PROTEIN"/>
    <property type="match status" value="1"/>
</dbReference>
<reference evidence="2 3" key="1">
    <citation type="submission" date="2019-09" db="EMBL/GenBank/DDBJ databases">
        <title>A chromosome-level genome assembly of the Chinese tupelo Nyssa sinensis.</title>
        <authorList>
            <person name="Yang X."/>
            <person name="Kang M."/>
            <person name="Yang Y."/>
            <person name="Xiong H."/>
            <person name="Wang M."/>
            <person name="Zhang Z."/>
            <person name="Wang Z."/>
            <person name="Wu H."/>
            <person name="Ma T."/>
            <person name="Liu J."/>
            <person name="Xi Z."/>
        </authorList>
    </citation>
    <scope>NUCLEOTIDE SEQUENCE [LARGE SCALE GENOMIC DNA]</scope>
    <source>
        <strain evidence="2">J267</strain>
        <tissue evidence="2">Leaf</tissue>
    </source>
</reference>
<sequence length="501" mass="58399">MSEIKNVEVPMDEVPVEELNTSHGDWVESIMNVQGSNIAEADQSQTKNRRRIPRVPLMLRDAKDFEKYYTPRLVSIGPYHYKVRPESHHCYQNRKLQQVQKLKPKMANKFVSNDRLQLEGLYEKLLQKTKEVRECYEENSTKDFSDEALARMMLMDGCFILYYIKSVVEKTVNELELKSYHEAFLQQDLFLLENQLPFLVLDVLMSNSKKPIKEEWMTKINQFVEHNTMTPPQKEKSAGKSFGRCRQYCYGATGNKNREDEKVSKDGHKEAPPPAHLLELLHVKLVGDIEPINYCRDPQNYTFRKVKELTEVGIHLMQSEASLLTKINYEPHYTFGFLKLPPITVDDSTKAKFLNLIAYEMCPQIRNEFQWVTSYVCFLDSLIDNAEDVKELRSAKILHNCLGSDDEVAKLFNEIGTDLVPHPCAYAFVKRDIQEHYENKGKTYMAQLKYQYFKNPWTIFALLGAILALFFSAVQAFFQEHVCHSYKEAYEDYSSYVIVSE</sequence>
<dbReference type="EMBL" id="CM018050">
    <property type="protein sequence ID" value="KAA8518032.1"/>
    <property type="molecule type" value="Genomic_DNA"/>
</dbReference>
<accession>A0A5J4ZKK9</accession>
<dbReference type="Proteomes" id="UP000325577">
    <property type="component" value="Linkage Group LG7"/>
</dbReference>
<evidence type="ECO:0000313" key="3">
    <source>
        <dbReference type="Proteomes" id="UP000325577"/>
    </source>
</evidence>
<evidence type="ECO:0000313" key="2">
    <source>
        <dbReference type="EMBL" id="KAA8518032.1"/>
    </source>
</evidence>
<keyword evidence="3" id="KW-1185">Reference proteome</keyword>
<protein>
    <submittedName>
        <fullName evidence="2">Uncharacterized protein</fullName>
    </submittedName>
</protein>
<keyword evidence="1" id="KW-0472">Membrane</keyword>
<name>A0A5J4ZKK9_9ASTE</name>
<organism evidence="2 3">
    <name type="scientific">Nyssa sinensis</name>
    <dbReference type="NCBI Taxonomy" id="561372"/>
    <lineage>
        <taxon>Eukaryota</taxon>
        <taxon>Viridiplantae</taxon>
        <taxon>Streptophyta</taxon>
        <taxon>Embryophyta</taxon>
        <taxon>Tracheophyta</taxon>
        <taxon>Spermatophyta</taxon>
        <taxon>Magnoliopsida</taxon>
        <taxon>eudicotyledons</taxon>
        <taxon>Gunneridae</taxon>
        <taxon>Pentapetalae</taxon>
        <taxon>asterids</taxon>
        <taxon>Cornales</taxon>
        <taxon>Nyssaceae</taxon>
        <taxon>Nyssa</taxon>
    </lineage>
</organism>
<evidence type="ECO:0000256" key="1">
    <source>
        <dbReference type="SAM" id="Phobius"/>
    </source>
</evidence>
<keyword evidence="1" id="KW-0812">Transmembrane</keyword>